<keyword evidence="2" id="KW-0489">Methyltransferase</keyword>
<feature type="binding site" evidence="5">
    <location>
        <position position="178"/>
    </location>
    <ligand>
        <name>S-adenosyl-L-methionine</name>
        <dbReference type="ChEBI" id="CHEBI:59789"/>
    </ligand>
</feature>
<keyword evidence="9" id="KW-1185">Reference proteome</keyword>
<evidence type="ECO:0000256" key="4">
    <source>
        <dbReference type="PIRSR" id="PIRSR018249-1"/>
    </source>
</evidence>
<keyword evidence="3" id="KW-0808">Transferase</keyword>
<evidence type="ECO:0000313" key="8">
    <source>
        <dbReference type="EMBL" id="BDU49754.1"/>
    </source>
</evidence>
<dbReference type="InterPro" id="IPR013216">
    <property type="entry name" value="Methyltransf_11"/>
</dbReference>
<evidence type="ECO:0000313" key="9">
    <source>
        <dbReference type="Proteomes" id="UP001321582"/>
    </source>
</evidence>
<dbReference type="KEGG" id="haby:HLVA_03230"/>
<evidence type="ECO:0000256" key="3">
    <source>
        <dbReference type="ARBA" id="ARBA00022679"/>
    </source>
</evidence>
<feature type="binding site" evidence="4">
    <location>
        <position position="25"/>
    </location>
    <ligand>
        <name>Zn(2+)</name>
        <dbReference type="ChEBI" id="CHEBI:29105"/>
    </ligand>
</feature>
<gene>
    <name evidence="8" type="primary">rrmA</name>
    <name evidence="8" type="ORF">HLVA_03230</name>
</gene>
<evidence type="ECO:0000259" key="6">
    <source>
        <dbReference type="Pfam" id="PF08241"/>
    </source>
</evidence>
<keyword evidence="4" id="KW-0862">Zinc</keyword>
<dbReference type="Proteomes" id="UP001321582">
    <property type="component" value="Chromosome"/>
</dbReference>
<dbReference type="GO" id="GO:0032259">
    <property type="term" value="P:methylation"/>
    <property type="evidence" value="ECO:0007669"/>
    <property type="project" value="UniProtKB-KW"/>
</dbReference>
<dbReference type="InterPro" id="IPR016718">
    <property type="entry name" value="rRNA_m1G-MeTrfase_A_prd"/>
</dbReference>
<feature type="binding site" evidence="4">
    <location>
        <position position="21"/>
    </location>
    <ligand>
        <name>Zn(2+)</name>
        <dbReference type="ChEBI" id="CHEBI:29105"/>
    </ligand>
</feature>
<dbReference type="Pfam" id="PF21302">
    <property type="entry name" value="Zn_ribbon_RlmA"/>
    <property type="match status" value="1"/>
</dbReference>
<accession>A0AAU9DGD9</accession>
<evidence type="ECO:0000256" key="1">
    <source>
        <dbReference type="ARBA" id="ARBA00008361"/>
    </source>
</evidence>
<dbReference type="InterPro" id="IPR029063">
    <property type="entry name" value="SAM-dependent_MTases_sf"/>
</dbReference>
<dbReference type="GO" id="GO:0008757">
    <property type="term" value="F:S-adenosylmethionine-dependent methyltransferase activity"/>
    <property type="evidence" value="ECO:0007669"/>
    <property type="project" value="InterPro"/>
</dbReference>
<dbReference type="PANTHER" id="PTHR44942">
    <property type="entry name" value="METHYLTRANSF_11 DOMAIN-CONTAINING PROTEIN"/>
    <property type="match status" value="1"/>
</dbReference>
<reference evidence="8 9" key="1">
    <citation type="submission" date="2022-11" db="EMBL/GenBank/DDBJ databases">
        <title>Haliovirga abyssi gen. nov., sp. nov., a mesophilic fermentative bacterium isolated from the Iheya North hydrothermal field and the proposal of Haliovirgaceae fam. nov.</title>
        <authorList>
            <person name="Miyazaki U."/>
            <person name="Tame A."/>
            <person name="Miyazaki J."/>
            <person name="Takai K."/>
            <person name="Sawayama S."/>
            <person name="Kitajima M."/>
            <person name="Okamoto A."/>
            <person name="Nakagawa S."/>
        </authorList>
    </citation>
    <scope>NUCLEOTIDE SEQUENCE [LARGE SCALE GENOMIC DNA]</scope>
    <source>
        <strain evidence="8 9">IC12</strain>
    </source>
</reference>
<feature type="domain" description="Methyltransferase type 11" evidence="6">
    <location>
        <begin position="89"/>
        <end position="170"/>
    </location>
</feature>
<name>A0AAU9DGD9_9FUSO</name>
<keyword evidence="4" id="KW-0479">Metal-binding</keyword>
<proteinExistence type="inferred from homology"/>
<keyword evidence="5" id="KW-0949">S-adenosyl-L-methionine</keyword>
<feature type="binding site" evidence="5">
    <location>
        <position position="65"/>
    </location>
    <ligand>
        <name>S-adenosyl-L-methionine</name>
        <dbReference type="ChEBI" id="CHEBI:59789"/>
    </ligand>
</feature>
<dbReference type="RefSeq" id="WP_307904701.1">
    <property type="nucleotide sequence ID" value="NZ_AP027059.1"/>
</dbReference>
<sequence>MQIICPVCKEELKKENNKMSCINGHSFDFAKQGYINLHTKRGEKNPGDNKEMVKNRRAFLEIGLYNNLKEKIKKVLYKYRDLYNFNSLLDCGCGEGYYTSSFELKDVIGIDISKFAILEAAKKYKKLKFIVASGKDIPIKSESVEIVTSIFTKLFPNEYYRILKNNGIVITVHSGINHLKEIKEVVYENVKYDVYNPDRDMLDKFKKIDSINYFYKEKLKTNLEIKELFEMTPYKWKSPKEGIDRLYSLDNLEITIDVNIDIYKKV</sequence>
<dbReference type="PANTHER" id="PTHR44942:SF4">
    <property type="entry name" value="METHYLTRANSFERASE TYPE 11 DOMAIN-CONTAINING PROTEIN"/>
    <property type="match status" value="1"/>
</dbReference>
<evidence type="ECO:0000256" key="5">
    <source>
        <dbReference type="PIRSR" id="PIRSR018249-2"/>
    </source>
</evidence>
<dbReference type="GO" id="GO:0046872">
    <property type="term" value="F:metal ion binding"/>
    <property type="evidence" value="ECO:0007669"/>
    <property type="project" value="UniProtKB-KW"/>
</dbReference>
<dbReference type="PIRSF" id="PIRSF018249">
    <property type="entry name" value="MyrA_prd"/>
    <property type="match status" value="1"/>
</dbReference>
<evidence type="ECO:0000259" key="7">
    <source>
        <dbReference type="Pfam" id="PF21302"/>
    </source>
</evidence>
<dbReference type="EMBL" id="AP027059">
    <property type="protein sequence ID" value="BDU49754.1"/>
    <property type="molecule type" value="Genomic_DNA"/>
</dbReference>
<protein>
    <submittedName>
        <fullName evidence="8">23S rRNA (Guanine(745)-N(1))-methyltransferase</fullName>
    </submittedName>
</protein>
<feature type="domain" description="23S rRNA (guanine(745)-N(1))-methyltransferase N-terminal" evidence="7">
    <location>
        <begin position="4"/>
        <end position="37"/>
    </location>
</feature>
<feature type="binding site" evidence="4">
    <location>
        <position position="5"/>
    </location>
    <ligand>
        <name>Zn(2+)</name>
        <dbReference type="ChEBI" id="CHEBI:29105"/>
    </ligand>
</feature>
<feature type="binding site" evidence="5">
    <location>
        <begin position="95"/>
        <end position="96"/>
    </location>
    <ligand>
        <name>S-adenosyl-L-methionine</name>
        <dbReference type="ChEBI" id="CHEBI:59789"/>
    </ligand>
</feature>
<organism evidence="8 9">
    <name type="scientific">Haliovirga abyssi</name>
    <dbReference type="NCBI Taxonomy" id="2996794"/>
    <lineage>
        <taxon>Bacteria</taxon>
        <taxon>Fusobacteriati</taxon>
        <taxon>Fusobacteriota</taxon>
        <taxon>Fusobacteriia</taxon>
        <taxon>Fusobacteriales</taxon>
        <taxon>Haliovirgaceae</taxon>
        <taxon>Haliovirga</taxon>
    </lineage>
</organism>
<evidence type="ECO:0000256" key="2">
    <source>
        <dbReference type="ARBA" id="ARBA00022603"/>
    </source>
</evidence>
<dbReference type="InterPro" id="IPR051052">
    <property type="entry name" value="Diverse_substrate_MTase"/>
</dbReference>
<dbReference type="Gene3D" id="3.40.50.150">
    <property type="entry name" value="Vaccinia Virus protein VP39"/>
    <property type="match status" value="1"/>
</dbReference>
<feature type="binding site" evidence="4">
    <location>
        <position position="8"/>
    </location>
    <ligand>
        <name>Zn(2+)</name>
        <dbReference type="ChEBI" id="CHEBI:29105"/>
    </ligand>
</feature>
<dbReference type="SUPFAM" id="SSF53335">
    <property type="entry name" value="S-adenosyl-L-methionine-dependent methyltransferases"/>
    <property type="match status" value="1"/>
</dbReference>
<dbReference type="AlphaFoldDB" id="A0AAU9DGD9"/>
<dbReference type="InterPro" id="IPR048647">
    <property type="entry name" value="RlmA_N"/>
</dbReference>
<dbReference type="Pfam" id="PF08241">
    <property type="entry name" value="Methyltransf_11"/>
    <property type="match status" value="1"/>
</dbReference>
<dbReference type="CDD" id="cd02440">
    <property type="entry name" value="AdoMet_MTases"/>
    <property type="match status" value="1"/>
</dbReference>
<comment type="similarity">
    <text evidence="1">Belongs to the methyltransferase superfamily.</text>
</comment>